<dbReference type="HOGENOM" id="CLU_1454141_0_0_1"/>
<reference evidence="1 2" key="1">
    <citation type="journal article" date="2013" name="PLoS Genet.">
        <title>Comparative genome structure, secondary metabolite, and effector coding capacity across Cochliobolus pathogens.</title>
        <authorList>
            <person name="Condon B.J."/>
            <person name="Leng Y."/>
            <person name="Wu D."/>
            <person name="Bushley K.E."/>
            <person name="Ohm R.A."/>
            <person name="Otillar R."/>
            <person name="Martin J."/>
            <person name="Schackwitz W."/>
            <person name="Grimwood J."/>
            <person name="MohdZainudin N."/>
            <person name="Xue C."/>
            <person name="Wang R."/>
            <person name="Manning V.A."/>
            <person name="Dhillon B."/>
            <person name="Tu Z.J."/>
            <person name="Steffenson B.J."/>
            <person name="Salamov A."/>
            <person name="Sun H."/>
            <person name="Lowry S."/>
            <person name="LaButti K."/>
            <person name="Han J."/>
            <person name="Copeland A."/>
            <person name="Lindquist E."/>
            <person name="Barry K."/>
            <person name="Schmutz J."/>
            <person name="Baker S.E."/>
            <person name="Ciuffetti L.M."/>
            <person name="Grigoriev I.V."/>
            <person name="Zhong S."/>
            <person name="Turgeon B.G."/>
        </authorList>
    </citation>
    <scope>NUCLEOTIDE SEQUENCE [LARGE SCALE GENOMIC DNA]</scope>
    <source>
        <strain evidence="1 2">ATCC 44560</strain>
    </source>
</reference>
<dbReference type="KEGG" id="bor:COCMIDRAFT_30913"/>
<evidence type="ECO:0000313" key="1">
    <source>
        <dbReference type="EMBL" id="EUC40095.1"/>
    </source>
</evidence>
<gene>
    <name evidence="1" type="ORF">COCMIDRAFT_30913</name>
</gene>
<proteinExistence type="predicted"/>
<protein>
    <submittedName>
        <fullName evidence="1">Uncharacterized protein</fullName>
    </submittedName>
</protein>
<accession>W6YR36</accession>
<dbReference type="OrthoDB" id="1470350at2759"/>
<keyword evidence="2" id="KW-1185">Reference proteome</keyword>
<dbReference type="RefSeq" id="XP_007693393.1">
    <property type="nucleotide sequence ID" value="XM_007695203.1"/>
</dbReference>
<dbReference type="STRING" id="930090.W6YR36"/>
<dbReference type="GeneID" id="19121767"/>
<name>W6YR36_COCMI</name>
<organism evidence="1 2">
    <name type="scientific">Bipolaris oryzae ATCC 44560</name>
    <dbReference type="NCBI Taxonomy" id="930090"/>
    <lineage>
        <taxon>Eukaryota</taxon>
        <taxon>Fungi</taxon>
        <taxon>Dikarya</taxon>
        <taxon>Ascomycota</taxon>
        <taxon>Pezizomycotina</taxon>
        <taxon>Dothideomycetes</taxon>
        <taxon>Pleosporomycetidae</taxon>
        <taxon>Pleosporales</taxon>
        <taxon>Pleosporineae</taxon>
        <taxon>Pleosporaceae</taxon>
        <taxon>Bipolaris</taxon>
    </lineage>
</organism>
<evidence type="ECO:0000313" key="2">
    <source>
        <dbReference type="Proteomes" id="UP000054032"/>
    </source>
</evidence>
<dbReference type="EMBL" id="KI964199">
    <property type="protein sequence ID" value="EUC40095.1"/>
    <property type="molecule type" value="Genomic_DNA"/>
</dbReference>
<sequence length="186" mass="21063">MFNVNDEVAVIKSKFIERIMGLLNRNDLLILVSAGKVQISRKRSTDMAVGFIAHDHIQCEQRCCLSVRHLDVHRSFATTSVDFCYGRKEFNSTLVLRSVLSGGARSPHTTISIGPQQKTRRCLLKDLMAPKFLHNVAAPNIYGSTTLPLDLWKKEAEFADRKPFLAEHDIFYAALDAVLDFVSRIW</sequence>
<dbReference type="Proteomes" id="UP000054032">
    <property type="component" value="Unassembled WGS sequence"/>
</dbReference>
<dbReference type="AlphaFoldDB" id="W6YR36"/>